<feature type="transmembrane region" description="Helical" evidence="1">
    <location>
        <begin position="317"/>
        <end position="337"/>
    </location>
</feature>
<evidence type="ECO:0000313" key="3">
    <source>
        <dbReference type="EMBL" id="PPK72386.1"/>
    </source>
</evidence>
<proteinExistence type="predicted"/>
<comment type="caution">
    <text evidence="3">The sequence shown here is derived from an EMBL/GenBank/DDBJ whole genome shotgun (WGS) entry which is preliminary data.</text>
</comment>
<evidence type="ECO:0000259" key="2">
    <source>
        <dbReference type="Pfam" id="PF13559"/>
    </source>
</evidence>
<dbReference type="Pfam" id="PF13559">
    <property type="entry name" value="DUF4129"/>
    <property type="match status" value="1"/>
</dbReference>
<feature type="transmembrane region" description="Helical" evidence="1">
    <location>
        <begin position="138"/>
        <end position="158"/>
    </location>
</feature>
<dbReference type="OrthoDB" id="5568738at2"/>
<protein>
    <submittedName>
        <fullName evidence="3">Uncharacterized protein DUF4129</fullName>
    </submittedName>
</protein>
<accession>A0A2S6H4S1</accession>
<name>A0A2S6H4S1_9GAMM</name>
<organism evidence="3 4">
    <name type="scientific">Methylobacter tundripaludum</name>
    <dbReference type="NCBI Taxonomy" id="173365"/>
    <lineage>
        <taxon>Bacteria</taxon>
        <taxon>Pseudomonadati</taxon>
        <taxon>Pseudomonadota</taxon>
        <taxon>Gammaproteobacteria</taxon>
        <taxon>Methylococcales</taxon>
        <taxon>Methylococcaceae</taxon>
        <taxon>Methylobacter</taxon>
    </lineage>
</organism>
<evidence type="ECO:0000256" key="1">
    <source>
        <dbReference type="SAM" id="Phobius"/>
    </source>
</evidence>
<gene>
    <name evidence="3" type="ORF">B0F88_104180</name>
</gene>
<feature type="transmembrane region" description="Helical" evidence="1">
    <location>
        <begin position="115"/>
        <end position="132"/>
    </location>
</feature>
<feature type="transmembrane region" description="Helical" evidence="1">
    <location>
        <begin position="7"/>
        <end position="28"/>
    </location>
</feature>
<reference evidence="3 4" key="1">
    <citation type="submission" date="2018-02" db="EMBL/GenBank/DDBJ databases">
        <title>Subsurface microbial communities from deep shales in Ohio and West Virginia, USA.</title>
        <authorList>
            <person name="Wrighton K."/>
        </authorList>
    </citation>
    <scope>NUCLEOTIDE SEQUENCE [LARGE SCALE GENOMIC DNA]</scope>
    <source>
        <strain evidence="3 4">OWC-G53F</strain>
    </source>
</reference>
<feature type="domain" description="Protein-glutamine gamma-glutamyltransferase-like C-terminal" evidence="2">
    <location>
        <begin position="372"/>
        <end position="440"/>
    </location>
</feature>
<dbReference type="AlphaFoldDB" id="A0A2S6H4S1"/>
<feature type="transmembrane region" description="Helical" evidence="1">
    <location>
        <begin position="179"/>
        <end position="199"/>
    </location>
</feature>
<feature type="transmembrane region" description="Helical" evidence="1">
    <location>
        <begin position="66"/>
        <end position="86"/>
    </location>
</feature>
<sequence>MSPPLTYTPVYLGLFASLLLAVCCNAYLDIGYGGFATETLLWGLLFGLTLWCGWRQRGRASEQSRKWQKGVMGLGIFLFVFLFLRVWGLPRAGIYLLAFLQASCNCVTTTRRQLYLGLLVALVMAIFASSHYRADWTMLFYLLPLVIAVVFTLAAEQINRRAEEIRSLSLEQKMFGGQAAAITSATLSILILGAVFYLITPQTSWLYLSSSYGLPAAIGVAHEGQLEHGQQGGGQGKDGKGNDGLGGMEPIRSRWLTPAEMRQAAQRIGMPHWQSATILTMADITEALQRQFAPIRQAFEDWWEAIKKWLQQHFVKVIGTLLALMWMALAIGLFLLLREARAGIWLRTRFDYWRYAVFGLHSSGREGVRQFYGAVERLFALHGEARPETRNTREYLRRMDLVRPALRPELLAITLLFEYSRYGVAPPDLEQIQAMRERYRRIFRVLSE</sequence>
<keyword evidence="1" id="KW-0812">Transmembrane</keyword>
<dbReference type="InterPro" id="IPR025403">
    <property type="entry name" value="TgpA-like_C"/>
</dbReference>
<dbReference type="Proteomes" id="UP000238071">
    <property type="component" value="Unassembled WGS sequence"/>
</dbReference>
<dbReference type="RefSeq" id="WP_104423175.1">
    <property type="nucleotide sequence ID" value="NZ_PTIY01000004.1"/>
</dbReference>
<keyword evidence="1" id="KW-1133">Transmembrane helix</keyword>
<feature type="transmembrane region" description="Helical" evidence="1">
    <location>
        <begin position="34"/>
        <end position="54"/>
    </location>
</feature>
<dbReference type="EMBL" id="PTIY01000004">
    <property type="protein sequence ID" value="PPK72386.1"/>
    <property type="molecule type" value="Genomic_DNA"/>
</dbReference>
<evidence type="ECO:0000313" key="4">
    <source>
        <dbReference type="Proteomes" id="UP000238071"/>
    </source>
</evidence>
<keyword evidence="4" id="KW-1185">Reference proteome</keyword>
<keyword evidence="1" id="KW-0472">Membrane</keyword>